<dbReference type="OrthoDB" id="148331at2759"/>
<dbReference type="Proteomes" id="UP000585474">
    <property type="component" value="Unassembled WGS sequence"/>
</dbReference>
<comment type="similarity">
    <text evidence="2 6">Belongs to the ARPC2 family.</text>
</comment>
<comment type="caution">
    <text evidence="7">The sequence shown here is derived from an EMBL/GenBank/DDBJ whole genome shotgun (WGS) entry which is preliminary data.</text>
</comment>
<dbReference type="EMBL" id="BJWL01000002">
    <property type="protein sequence ID" value="GFY82794.1"/>
    <property type="molecule type" value="Genomic_DNA"/>
</dbReference>
<evidence type="ECO:0000256" key="3">
    <source>
        <dbReference type="ARBA" id="ARBA00022490"/>
    </source>
</evidence>
<dbReference type="SUPFAM" id="SSF69645">
    <property type="entry name" value="Arp2/3 complex subunits"/>
    <property type="match status" value="2"/>
</dbReference>
<comment type="subunit">
    <text evidence="6">Component of the Arp2/3 complex.</text>
</comment>
<evidence type="ECO:0000313" key="8">
    <source>
        <dbReference type="Proteomes" id="UP000585474"/>
    </source>
</evidence>
<comment type="subcellular location">
    <subcellularLocation>
        <location evidence="1 6">Cytoplasm</location>
        <location evidence="1 6">Cytoskeleton</location>
    </subcellularLocation>
</comment>
<keyword evidence="8" id="KW-1185">Reference proteome</keyword>
<keyword evidence="3 6" id="KW-0963">Cytoplasm</keyword>
<dbReference type="GO" id="GO:0034314">
    <property type="term" value="P:Arp2/3 complex-mediated actin nucleation"/>
    <property type="evidence" value="ECO:0007669"/>
    <property type="project" value="InterPro"/>
</dbReference>
<protein>
    <recommendedName>
        <fullName evidence="6">Arp2/3 complex 34 kDa subunit</fullName>
    </recommendedName>
</protein>
<accession>A0A7J0E8H9</accession>
<comment type="function">
    <text evidence="6">Functions as actin-binding component of the Arp2/3 complex which is involved in regulation of actin polymerization and together with an activating nucleation-promoting factor (NPF) mediates the formation of branched actin networks.</text>
</comment>
<dbReference type="GO" id="GO:0030041">
    <property type="term" value="P:actin filament polymerization"/>
    <property type="evidence" value="ECO:0007669"/>
    <property type="project" value="InterPro"/>
</dbReference>
<evidence type="ECO:0000256" key="5">
    <source>
        <dbReference type="ARBA" id="ARBA00023212"/>
    </source>
</evidence>
<dbReference type="GO" id="GO:0051015">
    <property type="term" value="F:actin filament binding"/>
    <property type="evidence" value="ECO:0007669"/>
    <property type="project" value="TreeGrafter"/>
</dbReference>
<sequence length="288" mass="32482">MPFLSCFERASPALKEILLKLYHAENLMELDHHLHEFGSVEYHIQCSAVDPNNTYLSIATPQLSHGVPLSHGFPHSTLEVVKRICSDVVEIVEPAREGYQLTLRLNFTKIPHSEDAVKMITEISTLQAVILSSQLKEILRNVSSKDASQGMYRPIKLVYHPREPFFIIKQPEKVTAVFPMRFKENSDVIIATAFFQELMDVGSSEAWAKAPPCIWSPIPPPELRGEPLEDLSTNGGFVSFADETVKQCTRGFIQRRMRNRLESLVEVLQKGTIEEDQPVKKAKGMPSA</sequence>
<dbReference type="Pfam" id="PF04045">
    <property type="entry name" value="P34-Arc"/>
    <property type="match status" value="1"/>
</dbReference>
<gene>
    <name evidence="7" type="ORF">Acr_02g0010340</name>
</gene>
<name>A0A7J0E8H9_9ERIC</name>
<proteinExistence type="inferred from homology"/>
<reference evidence="7 8" key="1">
    <citation type="submission" date="2019-07" db="EMBL/GenBank/DDBJ databases">
        <title>De Novo Assembly of kiwifruit Actinidia rufa.</title>
        <authorList>
            <person name="Sugita-Konishi S."/>
            <person name="Sato K."/>
            <person name="Mori E."/>
            <person name="Abe Y."/>
            <person name="Kisaki G."/>
            <person name="Hamano K."/>
            <person name="Suezawa K."/>
            <person name="Otani M."/>
            <person name="Fukuda T."/>
            <person name="Manabe T."/>
            <person name="Gomi K."/>
            <person name="Tabuchi M."/>
            <person name="Akimitsu K."/>
            <person name="Kataoka I."/>
        </authorList>
    </citation>
    <scope>NUCLEOTIDE SEQUENCE [LARGE SCALE GENOMIC DNA]</scope>
    <source>
        <strain evidence="8">cv. Fuchu</strain>
    </source>
</reference>
<evidence type="ECO:0000313" key="7">
    <source>
        <dbReference type="EMBL" id="GFY82794.1"/>
    </source>
</evidence>
<dbReference type="Gene3D" id="3.30.1460.20">
    <property type="match status" value="2"/>
</dbReference>
<dbReference type="PANTHER" id="PTHR12058">
    <property type="entry name" value="ARP2/3 COMPLEX 34 KDA SUBUNIT"/>
    <property type="match status" value="1"/>
</dbReference>
<organism evidence="7 8">
    <name type="scientific">Actinidia rufa</name>
    <dbReference type="NCBI Taxonomy" id="165716"/>
    <lineage>
        <taxon>Eukaryota</taxon>
        <taxon>Viridiplantae</taxon>
        <taxon>Streptophyta</taxon>
        <taxon>Embryophyta</taxon>
        <taxon>Tracheophyta</taxon>
        <taxon>Spermatophyta</taxon>
        <taxon>Magnoliopsida</taxon>
        <taxon>eudicotyledons</taxon>
        <taxon>Gunneridae</taxon>
        <taxon>Pentapetalae</taxon>
        <taxon>asterids</taxon>
        <taxon>Ericales</taxon>
        <taxon>Actinidiaceae</taxon>
        <taxon>Actinidia</taxon>
    </lineage>
</organism>
<evidence type="ECO:0000256" key="6">
    <source>
        <dbReference type="RuleBase" id="RU364015"/>
    </source>
</evidence>
<dbReference type="PANTHER" id="PTHR12058:SF1">
    <property type="entry name" value="ACTIN-RELATED PROTEIN 2_3 COMPLEX SUBUNIT 2B"/>
    <property type="match status" value="1"/>
</dbReference>
<evidence type="ECO:0000256" key="1">
    <source>
        <dbReference type="ARBA" id="ARBA00004245"/>
    </source>
</evidence>
<keyword evidence="5 6" id="KW-0206">Cytoskeleton</keyword>
<dbReference type="InterPro" id="IPR034666">
    <property type="entry name" value="ARPC2/4"/>
</dbReference>
<dbReference type="GO" id="GO:0005200">
    <property type="term" value="F:structural constituent of cytoskeleton"/>
    <property type="evidence" value="ECO:0007669"/>
    <property type="project" value="TreeGrafter"/>
</dbReference>
<dbReference type="GO" id="GO:0005885">
    <property type="term" value="C:Arp2/3 protein complex"/>
    <property type="evidence" value="ECO:0007669"/>
    <property type="project" value="InterPro"/>
</dbReference>
<dbReference type="AlphaFoldDB" id="A0A7J0E8H9"/>
<dbReference type="InterPro" id="IPR007188">
    <property type="entry name" value="ARPC2"/>
</dbReference>
<evidence type="ECO:0000256" key="2">
    <source>
        <dbReference type="ARBA" id="ARBA00007192"/>
    </source>
</evidence>
<keyword evidence="4 6" id="KW-0009">Actin-binding</keyword>
<evidence type="ECO:0000256" key="4">
    <source>
        <dbReference type="ARBA" id="ARBA00023203"/>
    </source>
</evidence>